<evidence type="ECO:0000313" key="1">
    <source>
        <dbReference type="EMBL" id="MCJ8147397.1"/>
    </source>
</evidence>
<dbReference type="Proteomes" id="UP001139701">
    <property type="component" value="Unassembled WGS sequence"/>
</dbReference>
<dbReference type="EMBL" id="JAKUML010000021">
    <property type="protein sequence ID" value="MCJ8147397.1"/>
    <property type="molecule type" value="Genomic_DNA"/>
</dbReference>
<gene>
    <name evidence="1" type="ORF">MKI79_10950</name>
</gene>
<proteinExistence type="predicted"/>
<dbReference type="Pfam" id="PF13310">
    <property type="entry name" value="Virulence_RhuM"/>
    <property type="match status" value="1"/>
</dbReference>
<evidence type="ECO:0000313" key="2">
    <source>
        <dbReference type="Proteomes" id="UP001139701"/>
    </source>
</evidence>
<keyword evidence="2" id="KW-1185">Reference proteome</keyword>
<comment type="caution">
    <text evidence="1">The sequence shown here is derived from an EMBL/GenBank/DDBJ whole genome shotgun (WGS) entry which is preliminary data.</text>
</comment>
<organism evidence="1 2">
    <name type="scientific">Acinetobacter sedimenti</name>
    <dbReference type="NCBI Taxonomy" id="2919922"/>
    <lineage>
        <taxon>Bacteria</taxon>
        <taxon>Pseudomonadati</taxon>
        <taxon>Pseudomonadota</taxon>
        <taxon>Gammaproteobacteria</taxon>
        <taxon>Moraxellales</taxon>
        <taxon>Moraxellaceae</taxon>
        <taxon>Acinetobacter</taxon>
    </lineage>
</organism>
<accession>A0A9X2B7R3</accession>
<sequence length="341" mass="39898">MTNINTGDFILYASEDGEIKIDVKLLDETVWLTQKQMAEMFQKNVSTINEHIKNVFDEGELDQNSTIRNFRIVQQEGDRSIEREVQHYNLDVIISVGYRVRSNRGTQFRIWATQVLREYIVKGFAMDDARLKNGGNNNYFDELLARIRDIRASEKMFYQKVLEIYSTSVDYDSKAVESTKFFQTVQNKMHWAAHGHTAAEIVFHRVDGSKPNMGMTSFSGQSHPKTKDITIAKNYLNEKEIDTLNRIVTMYLDFAQFQAENGIQMYMKDWLAKLDQFLSFNGREVLDHYGKVSHQQAKNKAESEYQLYKQQYINYQTPVERHFEEAIKDVQRIAKTNTTKK</sequence>
<protein>
    <submittedName>
        <fullName evidence="1">Virulence RhuM family protein</fullName>
    </submittedName>
</protein>
<dbReference type="AlphaFoldDB" id="A0A9X2B7R3"/>
<dbReference type="PANTHER" id="PTHR35810:SF1">
    <property type="entry name" value="CYTOPLASMIC PROTEIN"/>
    <property type="match status" value="1"/>
</dbReference>
<reference evidence="1" key="1">
    <citation type="submission" date="2022-02" db="EMBL/GenBank/DDBJ databases">
        <title>Acinetobacter A3.8 sp. nov., isolated from Sediment (Zhairuo Island).</title>
        <authorList>
            <person name="Zheng K."/>
        </authorList>
    </citation>
    <scope>NUCLEOTIDE SEQUENCE</scope>
    <source>
        <strain evidence="1">A3.8</strain>
    </source>
</reference>
<dbReference type="PANTHER" id="PTHR35810">
    <property type="entry name" value="CYTOPLASMIC PROTEIN-RELATED"/>
    <property type="match status" value="1"/>
</dbReference>
<name>A0A9X2B7R3_9GAMM</name>
<dbReference type="InterPro" id="IPR011204">
    <property type="entry name" value="Virulence_RhuM-like"/>
</dbReference>
<dbReference type="RefSeq" id="WP_241573502.1">
    <property type="nucleotide sequence ID" value="NZ_JAKUML010000021.1"/>
</dbReference>
<dbReference type="PIRSF" id="PIRSF015268">
    <property type="entry name" value="Virulence_RhuM"/>
    <property type="match status" value="1"/>
</dbReference>